<keyword evidence="2" id="KW-0472">Membrane</keyword>
<evidence type="ECO:0000256" key="2">
    <source>
        <dbReference type="SAM" id="Phobius"/>
    </source>
</evidence>
<organism evidence="3 4">
    <name type="scientific">Mycolicibacterium hippocampi</name>
    <dbReference type="NCBI Taxonomy" id="659824"/>
    <lineage>
        <taxon>Bacteria</taxon>
        <taxon>Bacillati</taxon>
        <taxon>Actinomycetota</taxon>
        <taxon>Actinomycetes</taxon>
        <taxon>Mycobacteriales</taxon>
        <taxon>Mycobacteriaceae</taxon>
        <taxon>Mycolicibacterium</taxon>
    </lineage>
</organism>
<evidence type="ECO:0000313" key="3">
    <source>
        <dbReference type="EMBL" id="NVN53458.1"/>
    </source>
</evidence>
<gene>
    <name evidence="3" type="ORF">HLY00_3806</name>
</gene>
<keyword evidence="4" id="KW-1185">Reference proteome</keyword>
<sequence length="415" mass="42736">MITDQCHVWRSSLSETIRKVVTRPHLGADRIAIQDGRACLVLVTTMAIAVNAWALFPSTDKPGHSVTLPALASPPAAGVPSAREGGPDKSRDFLRVTSLHSMSAELVSSGPTWHRPMHQYPIAAVGITMAPLRSKLQALLLLLYSQAGELDSVALEAKIRALLRLPDSMLAELMAHPDLSALNMMLDTVLLGTTDMAAVKTELDRITVTSVADTSQHIQIITVGSDLAYAVQASVDDSDPGNAVSLVSAPTSPGDPTMLASQFGMLTGMALSAFGFAPSIAPPPPPPPPPPAPPPVPVPVPEPVSVARIMVSTAEEPLPSPLAPVANVVDSVAESTVTPPTSLEVIESGNELDPGETSVQQTTDNSPTTNSPEPESPSTPAAGAESPAESDDGAEPPSTSGDEGGGTSSEGAASP</sequence>
<protein>
    <submittedName>
        <fullName evidence="3">Uncharacterized protein</fullName>
    </submittedName>
</protein>
<name>A0A850PSE3_9MYCO</name>
<proteinExistence type="predicted"/>
<reference evidence="3 4" key="1">
    <citation type="submission" date="2020-05" db="EMBL/GenBank/DDBJ databases">
        <title>Draft genome sequence of Mycobacterium hippocampi DL, isolated from European seabass, Dicentrarchus labrax, reared in fish farms.</title>
        <authorList>
            <person name="Stathopoulou P."/>
            <person name="Asimakis E."/>
            <person name="Tzokas K."/>
            <person name="Batargias C."/>
            <person name="Tsiamis G."/>
        </authorList>
    </citation>
    <scope>NUCLEOTIDE SEQUENCE [LARGE SCALE GENOMIC DNA]</scope>
    <source>
        <strain evidence="3 4">DL</strain>
    </source>
</reference>
<keyword evidence="2" id="KW-1133">Transmembrane helix</keyword>
<keyword evidence="2" id="KW-0812">Transmembrane</keyword>
<dbReference type="Proteomes" id="UP000570517">
    <property type="component" value="Unassembled WGS sequence"/>
</dbReference>
<dbReference type="RefSeq" id="WP_178361669.1">
    <property type="nucleotide sequence ID" value="NZ_JABFYL010000049.1"/>
</dbReference>
<dbReference type="EMBL" id="JABFYL010000049">
    <property type="protein sequence ID" value="NVN53458.1"/>
    <property type="molecule type" value="Genomic_DNA"/>
</dbReference>
<feature type="compositionally biased region" description="Low complexity" evidence="1">
    <location>
        <begin position="366"/>
        <end position="387"/>
    </location>
</feature>
<feature type="region of interest" description="Disordered" evidence="1">
    <location>
        <begin position="333"/>
        <end position="415"/>
    </location>
</feature>
<evidence type="ECO:0000313" key="4">
    <source>
        <dbReference type="Proteomes" id="UP000570517"/>
    </source>
</evidence>
<dbReference type="AlphaFoldDB" id="A0A850PSE3"/>
<accession>A0A850PSE3</accession>
<comment type="caution">
    <text evidence="3">The sequence shown here is derived from an EMBL/GenBank/DDBJ whole genome shotgun (WGS) entry which is preliminary data.</text>
</comment>
<feature type="transmembrane region" description="Helical" evidence="2">
    <location>
        <begin position="38"/>
        <end position="56"/>
    </location>
</feature>
<evidence type="ECO:0000256" key="1">
    <source>
        <dbReference type="SAM" id="MobiDB-lite"/>
    </source>
</evidence>